<gene>
    <name evidence="2" type="ORF">METZ01_LOCUS186675</name>
</gene>
<sequence length="64" mass="6703">VFDPSTGQRTWTTIAVTEPLPSGTKNHPHPGIVLSPDGRFVYLNSGSRTDHGEAAPAGGYPEGT</sequence>
<accession>A0A382D803</accession>
<protein>
    <submittedName>
        <fullName evidence="2">Uncharacterized protein</fullName>
    </submittedName>
</protein>
<reference evidence="2" key="1">
    <citation type="submission" date="2018-05" db="EMBL/GenBank/DDBJ databases">
        <authorList>
            <person name="Lanie J.A."/>
            <person name="Ng W.-L."/>
            <person name="Kazmierczak K.M."/>
            <person name="Andrzejewski T.M."/>
            <person name="Davidsen T.M."/>
            <person name="Wayne K.J."/>
            <person name="Tettelin H."/>
            <person name="Glass J.I."/>
            <person name="Rusch D."/>
            <person name="Podicherti R."/>
            <person name="Tsui H.-C.T."/>
            <person name="Winkler M.E."/>
        </authorList>
    </citation>
    <scope>NUCLEOTIDE SEQUENCE</scope>
</reference>
<proteinExistence type="predicted"/>
<evidence type="ECO:0000313" key="2">
    <source>
        <dbReference type="EMBL" id="SVB33821.1"/>
    </source>
</evidence>
<evidence type="ECO:0000256" key="1">
    <source>
        <dbReference type="SAM" id="MobiDB-lite"/>
    </source>
</evidence>
<feature type="region of interest" description="Disordered" evidence="1">
    <location>
        <begin position="44"/>
        <end position="64"/>
    </location>
</feature>
<name>A0A382D803_9ZZZZ</name>
<feature type="non-terminal residue" evidence="2">
    <location>
        <position position="1"/>
    </location>
</feature>
<feature type="non-terminal residue" evidence="2">
    <location>
        <position position="64"/>
    </location>
</feature>
<organism evidence="2">
    <name type="scientific">marine metagenome</name>
    <dbReference type="NCBI Taxonomy" id="408172"/>
    <lineage>
        <taxon>unclassified sequences</taxon>
        <taxon>metagenomes</taxon>
        <taxon>ecological metagenomes</taxon>
    </lineage>
</organism>
<feature type="compositionally biased region" description="Low complexity" evidence="1">
    <location>
        <begin position="54"/>
        <end position="64"/>
    </location>
</feature>
<dbReference type="EMBL" id="UINC01037795">
    <property type="protein sequence ID" value="SVB33821.1"/>
    <property type="molecule type" value="Genomic_DNA"/>
</dbReference>
<dbReference type="AlphaFoldDB" id="A0A382D803"/>